<dbReference type="InterPro" id="IPR018310">
    <property type="entry name" value="Put_endonuclease_Z1-dom"/>
</dbReference>
<proteinExistence type="predicted"/>
<comment type="caution">
    <text evidence="3">The sequence shown here is derived from an EMBL/GenBank/DDBJ whole genome shotgun (WGS) entry which is preliminary data.</text>
</comment>
<dbReference type="AlphaFoldDB" id="A0A0J1FMW8"/>
<feature type="domain" description="Helicase/UvrB N-terminal" evidence="1">
    <location>
        <begin position="14"/>
        <end position="213"/>
    </location>
</feature>
<dbReference type="GO" id="GO:0005524">
    <property type="term" value="F:ATP binding"/>
    <property type="evidence" value="ECO:0007669"/>
    <property type="project" value="InterPro"/>
</dbReference>
<feature type="domain" description="Putative endonuclease Z1" evidence="2">
    <location>
        <begin position="310"/>
        <end position="520"/>
    </location>
</feature>
<dbReference type="Pfam" id="PF10593">
    <property type="entry name" value="Z1"/>
    <property type="match status" value="1"/>
</dbReference>
<accession>A0A0J1FMW8</accession>
<evidence type="ECO:0000259" key="2">
    <source>
        <dbReference type="Pfam" id="PF10593"/>
    </source>
</evidence>
<evidence type="ECO:0000259" key="1">
    <source>
        <dbReference type="Pfam" id="PF04851"/>
    </source>
</evidence>
<dbReference type="SUPFAM" id="SSF52540">
    <property type="entry name" value="P-loop containing nucleoside triphosphate hydrolases"/>
    <property type="match status" value="1"/>
</dbReference>
<dbReference type="GO" id="GO:0016787">
    <property type="term" value="F:hydrolase activity"/>
    <property type="evidence" value="ECO:0007669"/>
    <property type="project" value="InterPro"/>
</dbReference>
<dbReference type="EMBL" id="LDZY01000011">
    <property type="protein sequence ID" value="KLU64849.1"/>
    <property type="molecule type" value="Genomic_DNA"/>
</dbReference>
<keyword evidence="4" id="KW-1185">Reference proteome</keyword>
<sequence>MEKGKYYLSKLKEHNYQPEFQKCIEDACQYCINMTFSQSDNDLNDKEKHPIMLLGKIQSGKTRAYTGLMALAFDNQFDMVFILTKNSKALVQQTYKRMRREFNDFIRENEIDVFDIMKVLNGLTDYELNKKIVIVAKKEKSNLDRISDFISDYTIQQRKNCLIIDDEADTTGIGFNKVKGSDDEFDLRTIASKVNKIRGSLDGCVFVQVTATPYALYLQPDFDEENLAPIKPKRTISLPSGEGYVGGEYYFLDSKDDAHPARYIFEPVLEKENELVSDQKRKGKKSKIDDRRIFKEEEIITSRDKLVAFKRGLMNFVVGGCILRRNNPNSHYAFIVHTATQKTSHVKLENITHEFFKQIKSRDSRTSSIINEMLQAAFIDTQKSVEAYGYPMPGYKDVENAFYNAIDKDYISVTVVNSDKDMDAVLDEDNGELRLRSPFSIFVGGQVLDRGVTIPNLIGFYYGRNPKTMQQDTVMQHSRMFGYRNEDLLSVTRFYTTQRIYENMIRITEIDLALREDIESGKFTEGFYFIQKYVSHKKDENGEKVKDEIIPCSPDKIRISNILLLKPNSRLLPVGFTPIAKSYARKISSEIRRHLAEIIDEQERDAVDVSLDVLEPIIKLAYSALKQDEQALRFVSLERLLTTIRYLADNENKVHLIVRRNRKIAKYKGNGVTYQDAPDNGREELAIARKVAIDKPALMLLHQDGTAEGWNESEFWWPVLFSQKNTRRTVFAMPDAGGRLKVK</sequence>
<organism evidence="3 4">
    <name type="scientific">Desulfosporosinus acididurans</name>
    <dbReference type="NCBI Taxonomy" id="476652"/>
    <lineage>
        <taxon>Bacteria</taxon>
        <taxon>Bacillati</taxon>
        <taxon>Bacillota</taxon>
        <taxon>Clostridia</taxon>
        <taxon>Eubacteriales</taxon>
        <taxon>Desulfitobacteriaceae</taxon>
        <taxon>Desulfosporosinus</taxon>
    </lineage>
</organism>
<dbReference type="InterPro" id="IPR006935">
    <property type="entry name" value="Helicase/UvrB_N"/>
</dbReference>
<gene>
    <name evidence="3" type="ORF">DEAC_c31770</name>
</gene>
<reference evidence="3 4" key="1">
    <citation type="submission" date="2015-06" db="EMBL/GenBank/DDBJ databases">
        <title>Draft genome of the moderately acidophilic sulfate reducer Candidatus Desulfosporosinus acididurans strain M1.</title>
        <authorList>
            <person name="Poehlein A."/>
            <person name="Petzsch P."/>
            <person name="Johnson B.D."/>
            <person name="Schloemann M."/>
            <person name="Daniel R."/>
            <person name="Muehling M."/>
        </authorList>
    </citation>
    <scope>NUCLEOTIDE SEQUENCE [LARGE SCALE GENOMIC DNA]</scope>
    <source>
        <strain evidence="3 4">M1</strain>
    </source>
</reference>
<dbReference type="GO" id="GO:0003677">
    <property type="term" value="F:DNA binding"/>
    <property type="evidence" value="ECO:0007669"/>
    <property type="project" value="InterPro"/>
</dbReference>
<dbReference type="Pfam" id="PF04851">
    <property type="entry name" value="ResIII"/>
    <property type="match status" value="1"/>
</dbReference>
<dbReference type="RefSeq" id="WP_053006466.1">
    <property type="nucleotide sequence ID" value="NZ_LDZY01000011.1"/>
</dbReference>
<dbReference type="STRING" id="476652.DEAC_c31770"/>
<dbReference type="PATRIC" id="fig|476652.3.peg.3347"/>
<name>A0A0J1FMW8_9FIRM</name>
<dbReference type="InterPro" id="IPR027417">
    <property type="entry name" value="P-loop_NTPase"/>
</dbReference>
<evidence type="ECO:0000313" key="3">
    <source>
        <dbReference type="EMBL" id="KLU64849.1"/>
    </source>
</evidence>
<dbReference type="Proteomes" id="UP000036356">
    <property type="component" value="Unassembled WGS sequence"/>
</dbReference>
<protein>
    <submittedName>
        <fullName evidence="3">Z1 domain protein</fullName>
    </submittedName>
</protein>
<evidence type="ECO:0000313" key="4">
    <source>
        <dbReference type="Proteomes" id="UP000036356"/>
    </source>
</evidence>